<feature type="compositionally biased region" description="Polar residues" evidence="1">
    <location>
        <begin position="440"/>
        <end position="450"/>
    </location>
</feature>
<evidence type="ECO:0000313" key="2">
    <source>
        <dbReference type="EMBL" id="PWN98796.1"/>
    </source>
</evidence>
<feature type="region of interest" description="Disordered" evidence="1">
    <location>
        <begin position="274"/>
        <end position="313"/>
    </location>
</feature>
<keyword evidence="3" id="KW-1185">Reference proteome</keyword>
<feature type="region of interest" description="Disordered" evidence="1">
    <location>
        <begin position="120"/>
        <end position="143"/>
    </location>
</feature>
<feature type="compositionally biased region" description="Polar residues" evidence="1">
    <location>
        <begin position="173"/>
        <end position="191"/>
    </location>
</feature>
<sequence length="513" mass="53047">MLLLVGECAAFLDLTLLSRQLGLAARCWCILGIASCHILAANAPSVQSRTIDAEKSADEATADPSSGGGRYALPCALASACIILARWQVGWSFAPGWNLLWSNLTALGLVLSLIEHKRRMRRTGRRSESDSSSSQSSCTADDASSLYGSAPSVIASDFASALPAPIPGEGGPTSPTTATNSGSGATENSAAGLSAFRGSSERSDLHRPDGPSLAPSLGSMAEDHATHTSSRTVPRRLAVPPGALRWKVDTSPMTLPAKPSSDCIDEGQHLLPSSSEALSSTGESRAATSESSFYCRGESEPETQAHEQVPRSAPITEQIASSAERSDDDALAAVPRPVDDLATASEALSSGLDLPERAMSAPPASSAGSSTFSSMLNSGLDNDADLHEHLSRLAKGAAQISVVPGERSLRNSEFQAGIDAREVSFDEHGEDGSSFGLPQHGSSTDGSATAPSAMHRAERWVVRIGADDEGGSTAAKLAAIAFARARSGTPANPLVDMRVSPAQACPTSERTSA</sequence>
<feature type="region of interest" description="Disordered" evidence="1">
    <location>
        <begin position="426"/>
        <end position="453"/>
    </location>
</feature>
<name>A0A316ZBW0_9BASI</name>
<feature type="region of interest" description="Disordered" evidence="1">
    <location>
        <begin position="161"/>
        <end position="238"/>
    </location>
</feature>
<gene>
    <name evidence="2" type="ORF">FA09DRAFT_329294</name>
</gene>
<dbReference type="GeneID" id="37269664"/>
<evidence type="ECO:0000256" key="1">
    <source>
        <dbReference type="SAM" id="MobiDB-lite"/>
    </source>
</evidence>
<reference evidence="2 3" key="1">
    <citation type="journal article" date="2018" name="Mol. Biol. Evol.">
        <title>Broad Genomic Sampling Reveals a Smut Pathogenic Ancestry of the Fungal Clade Ustilaginomycotina.</title>
        <authorList>
            <person name="Kijpornyongpan T."/>
            <person name="Mondo S.J."/>
            <person name="Barry K."/>
            <person name="Sandor L."/>
            <person name="Lee J."/>
            <person name="Lipzen A."/>
            <person name="Pangilinan J."/>
            <person name="LaButti K."/>
            <person name="Hainaut M."/>
            <person name="Henrissat B."/>
            <person name="Grigoriev I.V."/>
            <person name="Spatafora J.W."/>
            <person name="Aime M.C."/>
        </authorList>
    </citation>
    <scope>NUCLEOTIDE SEQUENCE [LARGE SCALE GENOMIC DNA]</scope>
    <source>
        <strain evidence="2 3">MCA 4186</strain>
    </source>
</reference>
<dbReference type="RefSeq" id="XP_025599075.1">
    <property type="nucleotide sequence ID" value="XM_025742120.1"/>
</dbReference>
<feature type="compositionally biased region" description="Basic and acidic residues" evidence="1">
    <location>
        <begin position="199"/>
        <end position="209"/>
    </location>
</feature>
<feature type="compositionally biased region" description="Low complexity" evidence="1">
    <location>
        <begin position="130"/>
        <end position="143"/>
    </location>
</feature>
<organism evidence="2 3">
    <name type="scientific">Tilletiopsis washingtonensis</name>
    <dbReference type="NCBI Taxonomy" id="58919"/>
    <lineage>
        <taxon>Eukaryota</taxon>
        <taxon>Fungi</taxon>
        <taxon>Dikarya</taxon>
        <taxon>Basidiomycota</taxon>
        <taxon>Ustilaginomycotina</taxon>
        <taxon>Exobasidiomycetes</taxon>
        <taxon>Entylomatales</taxon>
        <taxon>Entylomatales incertae sedis</taxon>
        <taxon>Tilletiopsis</taxon>
    </lineage>
</organism>
<accession>A0A316ZBW0</accession>
<dbReference type="EMBL" id="KZ819290">
    <property type="protein sequence ID" value="PWN98796.1"/>
    <property type="molecule type" value="Genomic_DNA"/>
</dbReference>
<evidence type="ECO:0000313" key="3">
    <source>
        <dbReference type="Proteomes" id="UP000245946"/>
    </source>
</evidence>
<feature type="compositionally biased region" description="Low complexity" evidence="1">
    <location>
        <begin position="358"/>
        <end position="372"/>
    </location>
</feature>
<feature type="compositionally biased region" description="Basic and acidic residues" evidence="1">
    <location>
        <begin position="297"/>
        <end position="309"/>
    </location>
</feature>
<feature type="region of interest" description="Disordered" evidence="1">
    <location>
        <begin position="490"/>
        <end position="513"/>
    </location>
</feature>
<feature type="region of interest" description="Disordered" evidence="1">
    <location>
        <begin position="353"/>
        <end position="372"/>
    </location>
</feature>
<proteinExistence type="predicted"/>
<dbReference type="Proteomes" id="UP000245946">
    <property type="component" value="Unassembled WGS sequence"/>
</dbReference>
<dbReference type="AlphaFoldDB" id="A0A316ZBW0"/>
<feature type="compositionally biased region" description="Low complexity" evidence="1">
    <location>
        <begin position="274"/>
        <end position="284"/>
    </location>
</feature>
<protein>
    <submittedName>
        <fullName evidence="2">Uncharacterized protein</fullName>
    </submittedName>
</protein>